<evidence type="ECO:0000313" key="1">
    <source>
        <dbReference type="EMBL" id="NCN65539.1"/>
    </source>
</evidence>
<name>A0A8J7YSW5_9ARCH</name>
<comment type="caution">
    <text evidence="1">The sequence shown here is derived from an EMBL/GenBank/DDBJ whole genome shotgun (WGS) entry which is preliminary data.</text>
</comment>
<evidence type="ECO:0000313" key="2">
    <source>
        <dbReference type="EMBL" id="NCS92028.1"/>
    </source>
</evidence>
<dbReference type="Proteomes" id="UP000768163">
    <property type="component" value="Unassembled WGS sequence"/>
</dbReference>
<organism evidence="1 3">
    <name type="scientific">Candidatus Altarchaeum hamiconexum</name>
    <dbReference type="NCBI Taxonomy" id="1803513"/>
    <lineage>
        <taxon>Archaea</taxon>
        <taxon>Candidatus Altarchaeota</taxon>
        <taxon>Candidatus Altiarchaeia</taxon>
        <taxon>Candidatus Altarchaeales</taxon>
        <taxon>Candidatus Altarchaeaceae</taxon>
        <taxon>Candidatus Altarchaeum</taxon>
    </lineage>
</organism>
<evidence type="ECO:0000313" key="3">
    <source>
        <dbReference type="Proteomes" id="UP000768163"/>
    </source>
</evidence>
<dbReference type="AlphaFoldDB" id="A0A8J7YSW5"/>
<sequence length="53" mass="6352">MALADDTTHKFLSLLSEKPMTLTEICAKLTRFEGDMFKFIRIYYLYSFDKFIF</sequence>
<accession>A0A8J7YSW5</accession>
<dbReference type="Proteomes" id="UP000738826">
    <property type="component" value="Unassembled WGS sequence"/>
</dbReference>
<dbReference type="EMBL" id="JAACVF010000158">
    <property type="protein sequence ID" value="NCN65539.1"/>
    <property type="molecule type" value="Genomic_DNA"/>
</dbReference>
<protein>
    <submittedName>
        <fullName evidence="1">Uncharacterized protein</fullName>
    </submittedName>
</protein>
<dbReference type="EMBL" id="JAACQH010000156">
    <property type="protein sequence ID" value="NCS92028.1"/>
    <property type="molecule type" value="Genomic_DNA"/>
</dbReference>
<proteinExistence type="predicted"/>
<gene>
    <name evidence="2" type="ORF">GW779_06500</name>
    <name evidence="1" type="ORF">GW910_05735</name>
</gene>
<reference evidence="1" key="1">
    <citation type="submission" date="2019-11" db="EMBL/GenBank/DDBJ databases">
        <title>Lipid analysis of CO2-rich subsurface aquifers suggests an autotrophy-based deep biosphere with lysolipids enriched in CPR bacteria.</title>
        <authorList>
            <person name="Probst A.J."/>
            <person name="Elling F.J."/>
            <person name="Castelle C.J."/>
            <person name="Zhu Q."/>
            <person name="Elvert M."/>
            <person name="Birarda G."/>
            <person name="Holman H.-Y."/>
            <person name="Lane K.R."/>
            <person name="Ladd B."/>
            <person name="Ryan M.C."/>
            <person name="Woyke T."/>
            <person name="Hinrichs K.-U."/>
            <person name="Banfield J.F."/>
        </authorList>
    </citation>
    <scope>NUCLEOTIDE SEQUENCE</scope>
    <source>
        <strain evidence="1">CG_2015-01_33_1645</strain>
        <strain evidence="2">CG_2015-04_33_537</strain>
    </source>
</reference>